<sequence length="153" mass="15727">MLIHDGKPPSASETRTITASMSLCRHQPPPAIARTAVTALGMARAGLGAVVTLFPGWTAGLIGISLDPAGAVFARAFGVRDLILGELLLTAGGNHAPDGGRREVRRMLWAGLAADAADLVIVSFAWGLETLAGSRPGASPGSLRFPCCSGRKD</sequence>
<dbReference type="Proteomes" id="UP000838763">
    <property type="component" value="Unassembled WGS sequence"/>
</dbReference>
<dbReference type="EMBL" id="CALLCH030000019">
    <property type="protein sequence ID" value="CAI4219045.1"/>
    <property type="molecule type" value="Genomic_DNA"/>
</dbReference>
<evidence type="ECO:0000313" key="1">
    <source>
        <dbReference type="EMBL" id="CAI4219045.1"/>
    </source>
</evidence>
<evidence type="ECO:0000313" key="2">
    <source>
        <dbReference type="Proteomes" id="UP000838763"/>
    </source>
</evidence>
<dbReference type="OrthoDB" id="4160064at2759"/>
<dbReference type="AlphaFoldDB" id="A0A9P1HAN9"/>
<organism evidence="1 2">
    <name type="scientific">Parascedosporium putredinis</name>
    <dbReference type="NCBI Taxonomy" id="1442378"/>
    <lineage>
        <taxon>Eukaryota</taxon>
        <taxon>Fungi</taxon>
        <taxon>Dikarya</taxon>
        <taxon>Ascomycota</taxon>
        <taxon>Pezizomycotina</taxon>
        <taxon>Sordariomycetes</taxon>
        <taxon>Hypocreomycetidae</taxon>
        <taxon>Microascales</taxon>
        <taxon>Microascaceae</taxon>
        <taxon>Parascedosporium</taxon>
    </lineage>
</organism>
<gene>
    <name evidence="1" type="ORF">PPNO1_LOCUS8618</name>
</gene>
<keyword evidence="2" id="KW-1185">Reference proteome</keyword>
<accession>A0A9P1HAN9</accession>
<comment type="caution">
    <text evidence="1">The sequence shown here is derived from an EMBL/GenBank/DDBJ whole genome shotgun (WGS) entry which is preliminary data.</text>
</comment>
<proteinExistence type="predicted"/>
<reference evidence="1" key="1">
    <citation type="submission" date="2022-11" db="EMBL/GenBank/DDBJ databases">
        <authorList>
            <person name="Scott C."/>
            <person name="Bruce N."/>
        </authorList>
    </citation>
    <scope>NUCLEOTIDE SEQUENCE</scope>
</reference>
<protein>
    <submittedName>
        <fullName evidence="1">Uncharacterized protein</fullName>
    </submittedName>
</protein>
<name>A0A9P1HAN9_9PEZI</name>